<feature type="binding site" evidence="8">
    <location>
        <position position="153"/>
    </location>
    <ligand>
        <name>(R)-pantoate</name>
        <dbReference type="ChEBI" id="CHEBI:15980"/>
    </ligand>
</feature>
<comment type="subunit">
    <text evidence="8">Homodimer.</text>
</comment>
<evidence type="ECO:0000256" key="6">
    <source>
        <dbReference type="ARBA" id="ARBA00022840"/>
    </source>
</evidence>
<accession>A0A501XKP2</accession>
<sequence length="280" mass="29679">MDTARTVVALRAKIRAWRAAGDKIAMVPTMGALHPGHLSLVEIGKRRAHRVVASIFVNPKQFGATEDLGRYPRQEARDAELLRGAGCDLLFLPPVEAVYPAGYATTVSVGGLDRPMEGASRPGHFDGVATVVTKLLLMAFPDVAIFGEKDWQQLAIIRRLAIDLNIPAEIVGAPILRESDGLAMSSRNAYLSPQQRAVAGALFHTLQAAASTISGGASVPDTLSAARAALESAGFRVDYLQLADEASLQPVSGPVAGARLFVAAKLGTTRLIDNLPVMPR</sequence>
<evidence type="ECO:0000313" key="10">
    <source>
        <dbReference type="Proteomes" id="UP000319897"/>
    </source>
</evidence>
<feature type="binding site" evidence="8">
    <location>
        <begin position="184"/>
        <end position="187"/>
    </location>
    <ligand>
        <name>ATP</name>
        <dbReference type="ChEBI" id="CHEBI:30616"/>
    </ligand>
</feature>
<dbReference type="GO" id="GO:0004592">
    <property type="term" value="F:pantoate-beta-alanine ligase activity"/>
    <property type="evidence" value="ECO:0007669"/>
    <property type="project" value="UniProtKB-UniRule"/>
</dbReference>
<protein>
    <recommendedName>
        <fullName evidence="8">Pantothenate synthetase</fullName>
        <shortName evidence="8">PS</shortName>
        <ecNumber evidence="8">6.3.2.1</ecNumber>
    </recommendedName>
    <alternativeName>
        <fullName evidence="8">Pantoate--beta-alanine ligase</fullName>
    </alternativeName>
    <alternativeName>
        <fullName evidence="8">Pantoate-activating enzyme</fullName>
    </alternativeName>
</protein>
<feature type="binding site" evidence="8">
    <location>
        <position position="61"/>
    </location>
    <ligand>
        <name>beta-alanine</name>
        <dbReference type="ChEBI" id="CHEBI:57966"/>
    </ligand>
</feature>
<proteinExistence type="inferred from homology"/>
<dbReference type="Proteomes" id="UP000319897">
    <property type="component" value="Unassembled WGS sequence"/>
</dbReference>
<keyword evidence="3 8" id="KW-0436">Ligase</keyword>
<dbReference type="Gene3D" id="3.30.1300.10">
    <property type="entry name" value="Pantoate-beta-alanine ligase, C-terminal domain"/>
    <property type="match status" value="1"/>
</dbReference>
<feature type="binding site" evidence="8">
    <location>
        <begin position="30"/>
        <end position="37"/>
    </location>
    <ligand>
        <name>ATP</name>
        <dbReference type="ChEBI" id="CHEBI:30616"/>
    </ligand>
</feature>
<reference evidence="9 10" key="1">
    <citation type="submission" date="2019-06" db="EMBL/GenBank/DDBJ databases">
        <authorList>
            <person name="Lee I."/>
            <person name="Jang G.I."/>
            <person name="Hwang C.Y."/>
        </authorList>
    </citation>
    <scope>NUCLEOTIDE SEQUENCE [LARGE SCALE GENOMIC DNA]</scope>
    <source>
        <strain evidence="9 10">PAMC 28131</strain>
    </source>
</reference>
<evidence type="ECO:0000256" key="5">
    <source>
        <dbReference type="ARBA" id="ARBA00022741"/>
    </source>
</evidence>
<keyword evidence="8" id="KW-0963">Cytoplasm</keyword>
<dbReference type="Gene3D" id="3.40.50.620">
    <property type="entry name" value="HUPs"/>
    <property type="match status" value="1"/>
</dbReference>
<dbReference type="InterPro" id="IPR003721">
    <property type="entry name" value="Pantoate_ligase"/>
</dbReference>
<dbReference type="OrthoDB" id="9773087at2"/>
<evidence type="ECO:0000256" key="7">
    <source>
        <dbReference type="ARBA" id="ARBA00048258"/>
    </source>
</evidence>
<keyword evidence="4 8" id="KW-0566">Pantothenate biosynthesis</keyword>
<evidence type="ECO:0000256" key="4">
    <source>
        <dbReference type="ARBA" id="ARBA00022655"/>
    </source>
</evidence>
<comment type="subcellular location">
    <subcellularLocation>
        <location evidence="8">Cytoplasm</location>
    </subcellularLocation>
</comment>
<organism evidence="9 10">
    <name type="scientific">Sandaracinobacter neustonicus</name>
    <dbReference type="NCBI Taxonomy" id="1715348"/>
    <lineage>
        <taxon>Bacteria</taxon>
        <taxon>Pseudomonadati</taxon>
        <taxon>Pseudomonadota</taxon>
        <taxon>Alphaproteobacteria</taxon>
        <taxon>Sphingomonadales</taxon>
        <taxon>Sphingosinicellaceae</taxon>
        <taxon>Sandaracinobacter</taxon>
    </lineage>
</organism>
<evidence type="ECO:0000256" key="2">
    <source>
        <dbReference type="ARBA" id="ARBA00009256"/>
    </source>
</evidence>
<name>A0A501XKP2_9SPHN</name>
<comment type="similarity">
    <text evidence="2 8">Belongs to the pantothenate synthetase family.</text>
</comment>
<dbReference type="PANTHER" id="PTHR21299">
    <property type="entry name" value="CYTIDYLATE KINASE/PANTOATE-BETA-ALANINE LIGASE"/>
    <property type="match status" value="1"/>
</dbReference>
<dbReference type="EC" id="6.3.2.1" evidence="8"/>
<dbReference type="UniPathway" id="UPA00028">
    <property type="reaction ID" value="UER00005"/>
</dbReference>
<dbReference type="HAMAP" id="MF_00158">
    <property type="entry name" value="PanC"/>
    <property type="match status" value="1"/>
</dbReference>
<dbReference type="GO" id="GO:0005829">
    <property type="term" value="C:cytosol"/>
    <property type="evidence" value="ECO:0007669"/>
    <property type="project" value="TreeGrafter"/>
</dbReference>
<dbReference type="EMBL" id="VFSU01000024">
    <property type="protein sequence ID" value="TPE61232.1"/>
    <property type="molecule type" value="Genomic_DNA"/>
</dbReference>
<dbReference type="GO" id="GO:0015940">
    <property type="term" value="P:pantothenate biosynthetic process"/>
    <property type="evidence" value="ECO:0007669"/>
    <property type="project" value="UniProtKB-UniRule"/>
</dbReference>
<comment type="miscellaneous">
    <text evidence="8">The reaction proceeds by a bi uni uni bi ping pong mechanism.</text>
</comment>
<keyword evidence="6 8" id="KW-0067">ATP-binding</keyword>
<evidence type="ECO:0000256" key="3">
    <source>
        <dbReference type="ARBA" id="ARBA00022598"/>
    </source>
</evidence>
<comment type="pathway">
    <text evidence="1 8">Cofactor biosynthesis; (R)-pantothenate biosynthesis; (R)-pantothenate from (R)-pantoate and beta-alanine: step 1/1.</text>
</comment>
<dbReference type="Pfam" id="PF02569">
    <property type="entry name" value="Pantoate_ligase"/>
    <property type="match status" value="1"/>
</dbReference>
<comment type="caution">
    <text evidence="9">The sequence shown here is derived from an EMBL/GenBank/DDBJ whole genome shotgun (WGS) entry which is preliminary data.</text>
</comment>
<dbReference type="CDD" id="cd00560">
    <property type="entry name" value="PanC"/>
    <property type="match status" value="1"/>
</dbReference>
<dbReference type="NCBIfam" id="TIGR00018">
    <property type="entry name" value="panC"/>
    <property type="match status" value="1"/>
</dbReference>
<dbReference type="SUPFAM" id="SSF52374">
    <property type="entry name" value="Nucleotidylyl transferase"/>
    <property type="match status" value="1"/>
</dbReference>
<gene>
    <name evidence="8" type="primary">panC</name>
    <name evidence="9" type="ORF">FJQ54_09185</name>
</gene>
<evidence type="ECO:0000313" key="9">
    <source>
        <dbReference type="EMBL" id="TPE61232.1"/>
    </source>
</evidence>
<dbReference type="RefSeq" id="WP_140928289.1">
    <property type="nucleotide sequence ID" value="NZ_VFSU01000024.1"/>
</dbReference>
<feature type="binding site" evidence="8">
    <location>
        <begin position="147"/>
        <end position="150"/>
    </location>
    <ligand>
        <name>ATP</name>
        <dbReference type="ChEBI" id="CHEBI:30616"/>
    </ligand>
</feature>
<dbReference type="PANTHER" id="PTHR21299:SF1">
    <property type="entry name" value="PANTOATE--BETA-ALANINE LIGASE"/>
    <property type="match status" value="1"/>
</dbReference>
<comment type="function">
    <text evidence="8">Catalyzes the condensation of pantoate with beta-alanine in an ATP-dependent reaction via a pantoyl-adenylate intermediate.</text>
</comment>
<evidence type="ECO:0000256" key="1">
    <source>
        <dbReference type="ARBA" id="ARBA00004990"/>
    </source>
</evidence>
<keyword evidence="5 8" id="KW-0547">Nucleotide-binding</keyword>
<evidence type="ECO:0000256" key="8">
    <source>
        <dbReference type="HAMAP-Rule" id="MF_00158"/>
    </source>
</evidence>
<dbReference type="InterPro" id="IPR014729">
    <property type="entry name" value="Rossmann-like_a/b/a_fold"/>
</dbReference>
<dbReference type="AlphaFoldDB" id="A0A501XKP2"/>
<feature type="binding site" evidence="8">
    <location>
        <position position="176"/>
    </location>
    <ligand>
        <name>ATP</name>
        <dbReference type="ChEBI" id="CHEBI:30616"/>
    </ligand>
</feature>
<feature type="binding site" evidence="8">
    <location>
        <position position="61"/>
    </location>
    <ligand>
        <name>(R)-pantoate</name>
        <dbReference type="ChEBI" id="CHEBI:15980"/>
    </ligand>
</feature>
<feature type="active site" description="Proton donor" evidence="8">
    <location>
        <position position="37"/>
    </location>
</feature>
<keyword evidence="10" id="KW-1185">Reference proteome</keyword>
<dbReference type="InterPro" id="IPR042176">
    <property type="entry name" value="Pantoate_ligase_C"/>
</dbReference>
<comment type="catalytic activity">
    <reaction evidence="7 8">
        <text>(R)-pantoate + beta-alanine + ATP = (R)-pantothenate + AMP + diphosphate + H(+)</text>
        <dbReference type="Rhea" id="RHEA:10912"/>
        <dbReference type="ChEBI" id="CHEBI:15378"/>
        <dbReference type="ChEBI" id="CHEBI:15980"/>
        <dbReference type="ChEBI" id="CHEBI:29032"/>
        <dbReference type="ChEBI" id="CHEBI:30616"/>
        <dbReference type="ChEBI" id="CHEBI:33019"/>
        <dbReference type="ChEBI" id="CHEBI:57966"/>
        <dbReference type="ChEBI" id="CHEBI:456215"/>
        <dbReference type="EC" id="6.3.2.1"/>
    </reaction>
</comment>
<dbReference type="GO" id="GO:0005524">
    <property type="term" value="F:ATP binding"/>
    <property type="evidence" value="ECO:0007669"/>
    <property type="project" value="UniProtKB-KW"/>
</dbReference>